<reference evidence="13" key="2">
    <citation type="submission" date="2023-03" db="EMBL/GenBank/DDBJ databases">
        <authorList>
            <person name="Inwood S.N."/>
            <person name="Skelly J.G."/>
            <person name="Guhlin J."/>
            <person name="Harrop T.W.R."/>
            <person name="Goldson S.G."/>
            <person name="Dearden P.K."/>
        </authorList>
    </citation>
    <scope>NUCLEOTIDE SEQUENCE</scope>
    <source>
        <strain evidence="13">Lincoln</strain>
        <tissue evidence="13">Whole body</tissue>
    </source>
</reference>
<dbReference type="GO" id="GO:0006811">
    <property type="term" value="P:monoatomic ion transport"/>
    <property type="evidence" value="ECO:0007669"/>
    <property type="project" value="UniProtKB-KW"/>
</dbReference>
<evidence type="ECO:0000256" key="11">
    <source>
        <dbReference type="ARBA" id="ARBA00032555"/>
    </source>
</evidence>
<protein>
    <recommendedName>
        <fullName evidence="3">Molybdate-anion transporter</fullName>
    </recommendedName>
    <alternativeName>
        <fullName evidence="10">Major facilitator superfamily domain-containing protein 5</fullName>
    </alternativeName>
    <alternativeName>
        <fullName evidence="11">Molybdate transporter 2 homolog</fullName>
    </alternativeName>
</protein>
<dbReference type="Gene3D" id="1.20.1250.20">
    <property type="entry name" value="MFS general substrate transporter like domains"/>
    <property type="match status" value="1"/>
</dbReference>
<evidence type="ECO:0000313" key="14">
    <source>
        <dbReference type="Proteomes" id="UP001168972"/>
    </source>
</evidence>
<dbReference type="InterPro" id="IPR008509">
    <property type="entry name" value="MOT2/MFSD5"/>
</dbReference>
<organism evidence="13 14">
    <name type="scientific">Microctonus hyperodae</name>
    <name type="common">Parasitoid wasp</name>
    <dbReference type="NCBI Taxonomy" id="165561"/>
    <lineage>
        <taxon>Eukaryota</taxon>
        <taxon>Metazoa</taxon>
        <taxon>Ecdysozoa</taxon>
        <taxon>Arthropoda</taxon>
        <taxon>Hexapoda</taxon>
        <taxon>Insecta</taxon>
        <taxon>Pterygota</taxon>
        <taxon>Neoptera</taxon>
        <taxon>Endopterygota</taxon>
        <taxon>Hymenoptera</taxon>
        <taxon>Apocrita</taxon>
        <taxon>Ichneumonoidea</taxon>
        <taxon>Braconidae</taxon>
        <taxon>Euphorinae</taxon>
        <taxon>Microctonus</taxon>
    </lineage>
</organism>
<dbReference type="EMBL" id="JAQQBR010001831">
    <property type="protein sequence ID" value="KAK0168831.1"/>
    <property type="molecule type" value="Genomic_DNA"/>
</dbReference>
<dbReference type="PANTHER" id="PTHR23516">
    <property type="entry name" value="SAM (S-ADENOSYL METHIONINE) TRANSPORTER"/>
    <property type="match status" value="1"/>
</dbReference>
<evidence type="ECO:0000256" key="12">
    <source>
        <dbReference type="SAM" id="Phobius"/>
    </source>
</evidence>
<feature type="transmembrane region" description="Helical" evidence="12">
    <location>
        <begin position="260"/>
        <end position="282"/>
    </location>
</feature>
<gene>
    <name evidence="13" type="ORF">PV327_002598</name>
</gene>
<feature type="transmembrane region" description="Helical" evidence="12">
    <location>
        <begin position="113"/>
        <end position="131"/>
    </location>
</feature>
<feature type="transmembrane region" description="Helical" evidence="12">
    <location>
        <begin position="21"/>
        <end position="41"/>
    </location>
</feature>
<evidence type="ECO:0000256" key="6">
    <source>
        <dbReference type="ARBA" id="ARBA00022692"/>
    </source>
</evidence>
<comment type="subcellular location">
    <subcellularLocation>
        <location evidence="2">Cell membrane</location>
        <topology evidence="2">Multi-pass membrane protein</topology>
    </subcellularLocation>
</comment>
<evidence type="ECO:0000256" key="3">
    <source>
        <dbReference type="ARBA" id="ARBA00021242"/>
    </source>
</evidence>
<dbReference type="GO" id="GO:0015098">
    <property type="term" value="F:molybdate ion transmembrane transporter activity"/>
    <property type="evidence" value="ECO:0007669"/>
    <property type="project" value="InterPro"/>
</dbReference>
<dbReference type="PANTHER" id="PTHR23516:SF1">
    <property type="entry name" value="MOLYBDATE-ANION TRANSPORTER"/>
    <property type="match status" value="1"/>
</dbReference>
<name>A0AA39FG50_MICHY</name>
<evidence type="ECO:0000256" key="7">
    <source>
        <dbReference type="ARBA" id="ARBA00022989"/>
    </source>
</evidence>
<keyword evidence="4" id="KW-0813">Transport</keyword>
<feature type="transmembrane region" description="Helical" evidence="12">
    <location>
        <begin position="152"/>
        <end position="170"/>
    </location>
</feature>
<feature type="transmembrane region" description="Helical" evidence="12">
    <location>
        <begin position="319"/>
        <end position="340"/>
    </location>
</feature>
<evidence type="ECO:0000256" key="2">
    <source>
        <dbReference type="ARBA" id="ARBA00004651"/>
    </source>
</evidence>
<feature type="transmembrane region" description="Helical" evidence="12">
    <location>
        <begin position="182"/>
        <end position="204"/>
    </location>
</feature>
<evidence type="ECO:0000313" key="13">
    <source>
        <dbReference type="EMBL" id="KAK0168831.1"/>
    </source>
</evidence>
<comment type="function">
    <text evidence="1">Mediates high-affinity intracellular uptake of the rare oligo-element molybdenum.</text>
</comment>
<feature type="transmembrane region" description="Helical" evidence="12">
    <location>
        <begin position="289"/>
        <end position="313"/>
    </location>
</feature>
<keyword evidence="6 12" id="KW-0812">Transmembrane</keyword>
<keyword evidence="9 12" id="KW-0472">Membrane</keyword>
<evidence type="ECO:0000256" key="9">
    <source>
        <dbReference type="ARBA" id="ARBA00023136"/>
    </source>
</evidence>
<comment type="caution">
    <text evidence="13">The sequence shown here is derived from an EMBL/GenBank/DDBJ whole genome shotgun (WGS) entry which is preliminary data.</text>
</comment>
<sequence length="428" mass="48705">MDKLIVTETNQEKIYQELKRNYLIVFLMANFADWLQGPYLYKVYSNYGYEKKDISFFYITGFMSSAISGIFIGHYADKFGRKRLCLFYFFATIFACLSILVENSSLLHIGRMFGGISNSILFSTFESWYISQHLLQYNISKDLIGLTMADSTFYNSLLAIIAGFVTSLLVDNYKLGPKSPFIITIPISIISAILCKIFWIENISMEAYTSPLKGLALIFEKKNGLMIHLGIIQMFFETAMYIFIFLWTSILIPIDPSNGIIFGGFMLCIVFGSICHSFSVNIFQVSREILLLCSLILALFSMITSTIGIHIQMQAQKNILGTYICLISFLLFEISVGLYFPAIGYLRGIIIPESHRTSIVNWYRLPSNILTCFILLYITIESPDTCSIFALGAMGLIIAVFYAIKFNKIYLHNNHSMNVNRLCSPTYT</sequence>
<dbReference type="Pfam" id="PF05631">
    <property type="entry name" value="MFS_5"/>
    <property type="match status" value="1"/>
</dbReference>
<accession>A0AA39FG50</accession>
<feature type="transmembrane region" description="Helical" evidence="12">
    <location>
        <begin position="53"/>
        <end position="72"/>
    </location>
</feature>
<dbReference type="GO" id="GO:0005886">
    <property type="term" value="C:plasma membrane"/>
    <property type="evidence" value="ECO:0007669"/>
    <property type="project" value="UniProtKB-SubCell"/>
</dbReference>
<feature type="transmembrane region" description="Helical" evidence="12">
    <location>
        <begin position="386"/>
        <end position="404"/>
    </location>
</feature>
<evidence type="ECO:0000256" key="10">
    <source>
        <dbReference type="ARBA" id="ARBA00030646"/>
    </source>
</evidence>
<evidence type="ECO:0000256" key="4">
    <source>
        <dbReference type="ARBA" id="ARBA00022448"/>
    </source>
</evidence>
<keyword evidence="8" id="KW-0406">Ion transport</keyword>
<proteinExistence type="predicted"/>
<keyword evidence="14" id="KW-1185">Reference proteome</keyword>
<reference evidence="13" key="1">
    <citation type="journal article" date="2023" name="bioRxiv">
        <title>Scaffold-level genome assemblies of two parasitoid biocontrol wasps reveal the parthenogenesis mechanism and an associated novel virus.</title>
        <authorList>
            <person name="Inwood S."/>
            <person name="Skelly J."/>
            <person name="Guhlin J."/>
            <person name="Harrop T."/>
            <person name="Goldson S."/>
            <person name="Dearden P."/>
        </authorList>
    </citation>
    <scope>NUCLEOTIDE SEQUENCE</scope>
    <source>
        <strain evidence="13">Lincoln</strain>
        <tissue evidence="13">Whole body</tissue>
    </source>
</reference>
<dbReference type="SUPFAM" id="SSF103473">
    <property type="entry name" value="MFS general substrate transporter"/>
    <property type="match status" value="1"/>
</dbReference>
<dbReference type="AlphaFoldDB" id="A0AA39FG50"/>
<evidence type="ECO:0000256" key="8">
    <source>
        <dbReference type="ARBA" id="ARBA00023065"/>
    </source>
</evidence>
<dbReference type="Proteomes" id="UP001168972">
    <property type="component" value="Unassembled WGS sequence"/>
</dbReference>
<feature type="transmembrane region" description="Helical" evidence="12">
    <location>
        <begin position="84"/>
        <end position="101"/>
    </location>
</feature>
<keyword evidence="7 12" id="KW-1133">Transmembrane helix</keyword>
<feature type="transmembrane region" description="Helical" evidence="12">
    <location>
        <begin position="361"/>
        <end position="380"/>
    </location>
</feature>
<dbReference type="InterPro" id="IPR036259">
    <property type="entry name" value="MFS_trans_sf"/>
</dbReference>
<keyword evidence="5" id="KW-1003">Cell membrane</keyword>
<evidence type="ECO:0000256" key="1">
    <source>
        <dbReference type="ARBA" id="ARBA00003019"/>
    </source>
</evidence>
<evidence type="ECO:0000256" key="5">
    <source>
        <dbReference type="ARBA" id="ARBA00022475"/>
    </source>
</evidence>
<feature type="transmembrane region" description="Helical" evidence="12">
    <location>
        <begin position="225"/>
        <end position="254"/>
    </location>
</feature>